<keyword evidence="1" id="KW-0732">Signal</keyword>
<keyword evidence="4" id="KW-1185">Reference proteome</keyword>
<dbReference type="PANTHER" id="PTHR33619">
    <property type="entry name" value="POLYSACCHARIDE EXPORT PROTEIN GFCE-RELATED"/>
    <property type="match status" value="1"/>
</dbReference>
<evidence type="ECO:0000313" key="3">
    <source>
        <dbReference type="EMBL" id="QDV26852.1"/>
    </source>
</evidence>
<dbReference type="OrthoDB" id="243408at2"/>
<dbReference type="Pfam" id="PF02563">
    <property type="entry name" value="Poly_export"/>
    <property type="match status" value="1"/>
</dbReference>
<name>A0A518GE28_9BACT</name>
<dbReference type="AlphaFoldDB" id="A0A518GE28"/>
<dbReference type="Proteomes" id="UP000318017">
    <property type="component" value="Chromosome"/>
</dbReference>
<sequence length="428" mass="46529">MILGRNTCAVQRIAWSILVLMALPWATGCSTFTFRIKGTPACSLPIECRAESKRYLERIDVTRLTQLPPDHYRLAAGDIIGVTLDGVIPLRGIDDPPQLAPVHFPEAGSNLPPAIGIPVVVQDSGSITLPALQPFSVDGLTLEETAEQIRQTYLDRGILKSENTFPIVTLIKARTVNVTVIREDTGGTVAPGANDRDATGGRIQLEAYHNDVLTALMQTGGLPGLRAKNEIRIYRNGGSHSGMYIPAPVVDAMEVNQSFPTVATTNMDGPETIIPLRIPRGSPINFAPEDVLLHEGDVVYVPNRDTEVFYTAGLLPGGEHLLPRDYDVDIFEAMAIAGYSYGNSQSGGGGGMVPATGVIPSQLFVFRELPNGSEYTIEVDLEKAVALDCERIYVKPGDKLLLRYSPTEEALNFGIFSFFTYGIRELFR</sequence>
<dbReference type="PANTHER" id="PTHR33619:SF3">
    <property type="entry name" value="POLYSACCHARIDE EXPORT PROTEIN GFCE-RELATED"/>
    <property type="match status" value="1"/>
</dbReference>
<feature type="domain" description="Polysaccharide export protein N-terminal" evidence="2">
    <location>
        <begin position="69"/>
        <end position="156"/>
    </location>
</feature>
<dbReference type="InterPro" id="IPR003715">
    <property type="entry name" value="Poly_export_N"/>
</dbReference>
<dbReference type="InterPro" id="IPR049712">
    <property type="entry name" value="Poly_export"/>
</dbReference>
<protein>
    <submittedName>
        <fullName evidence="3">Polysaccharide biosynthesis/export protein</fullName>
    </submittedName>
</protein>
<organism evidence="3 4">
    <name type="scientific">Aureliella helgolandensis</name>
    <dbReference type="NCBI Taxonomy" id="2527968"/>
    <lineage>
        <taxon>Bacteria</taxon>
        <taxon>Pseudomonadati</taxon>
        <taxon>Planctomycetota</taxon>
        <taxon>Planctomycetia</taxon>
        <taxon>Pirellulales</taxon>
        <taxon>Pirellulaceae</taxon>
        <taxon>Aureliella</taxon>
    </lineage>
</organism>
<proteinExistence type="predicted"/>
<dbReference type="EMBL" id="CP036298">
    <property type="protein sequence ID" value="QDV26852.1"/>
    <property type="molecule type" value="Genomic_DNA"/>
</dbReference>
<dbReference type="GO" id="GO:0015159">
    <property type="term" value="F:polysaccharide transmembrane transporter activity"/>
    <property type="evidence" value="ECO:0007669"/>
    <property type="project" value="InterPro"/>
</dbReference>
<dbReference type="KEGG" id="ahel:Q31a_52310"/>
<accession>A0A518GE28</accession>
<gene>
    <name evidence="3" type="ORF">Q31a_52310</name>
</gene>
<evidence type="ECO:0000256" key="1">
    <source>
        <dbReference type="ARBA" id="ARBA00022729"/>
    </source>
</evidence>
<dbReference type="PROSITE" id="PS51257">
    <property type="entry name" value="PROKAR_LIPOPROTEIN"/>
    <property type="match status" value="1"/>
</dbReference>
<dbReference type="RefSeq" id="WP_145083346.1">
    <property type="nucleotide sequence ID" value="NZ_CP036298.1"/>
</dbReference>
<reference evidence="3 4" key="1">
    <citation type="submission" date="2019-02" db="EMBL/GenBank/DDBJ databases">
        <title>Deep-cultivation of Planctomycetes and their phenomic and genomic characterization uncovers novel biology.</title>
        <authorList>
            <person name="Wiegand S."/>
            <person name="Jogler M."/>
            <person name="Boedeker C."/>
            <person name="Pinto D."/>
            <person name="Vollmers J."/>
            <person name="Rivas-Marin E."/>
            <person name="Kohn T."/>
            <person name="Peeters S.H."/>
            <person name="Heuer A."/>
            <person name="Rast P."/>
            <person name="Oberbeckmann S."/>
            <person name="Bunk B."/>
            <person name="Jeske O."/>
            <person name="Meyerdierks A."/>
            <person name="Storesund J.E."/>
            <person name="Kallscheuer N."/>
            <person name="Luecker S."/>
            <person name="Lage O.M."/>
            <person name="Pohl T."/>
            <person name="Merkel B.J."/>
            <person name="Hornburger P."/>
            <person name="Mueller R.-W."/>
            <person name="Bruemmer F."/>
            <person name="Labrenz M."/>
            <person name="Spormann A.M."/>
            <person name="Op den Camp H."/>
            <person name="Overmann J."/>
            <person name="Amann R."/>
            <person name="Jetten M.S.M."/>
            <person name="Mascher T."/>
            <person name="Medema M.H."/>
            <person name="Devos D.P."/>
            <person name="Kaster A.-K."/>
            <person name="Ovreas L."/>
            <person name="Rohde M."/>
            <person name="Galperin M.Y."/>
            <person name="Jogler C."/>
        </authorList>
    </citation>
    <scope>NUCLEOTIDE SEQUENCE [LARGE SCALE GENOMIC DNA]</scope>
    <source>
        <strain evidence="3 4">Q31a</strain>
    </source>
</reference>
<evidence type="ECO:0000313" key="4">
    <source>
        <dbReference type="Proteomes" id="UP000318017"/>
    </source>
</evidence>
<evidence type="ECO:0000259" key="2">
    <source>
        <dbReference type="Pfam" id="PF02563"/>
    </source>
</evidence>